<gene>
    <name evidence="2" type="ORF">A2840_02010</name>
</gene>
<keyword evidence="1" id="KW-0812">Transmembrane</keyword>
<accession>A0A1G1Y7F7</accession>
<comment type="caution">
    <text evidence="2">The sequence shown here is derived from an EMBL/GenBank/DDBJ whole genome shotgun (WGS) entry which is preliminary data.</text>
</comment>
<protein>
    <submittedName>
        <fullName evidence="2">Uncharacterized protein</fullName>
    </submittedName>
</protein>
<evidence type="ECO:0000313" key="2">
    <source>
        <dbReference type="EMBL" id="OGY48285.1"/>
    </source>
</evidence>
<dbReference type="EMBL" id="MHIG01000001">
    <property type="protein sequence ID" value="OGY48285.1"/>
    <property type="molecule type" value="Genomic_DNA"/>
</dbReference>
<keyword evidence="1" id="KW-0472">Membrane</keyword>
<dbReference type="AlphaFoldDB" id="A0A1G1Y7F7"/>
<name>A0A1G1Y7F7_9BACT</name>
<evidence type="ECO:0000313" key="3">
    <source>
        <dbReference type="Proteomes" id="UP000178385"/>
    </source>
</evidence>
<feature type="transmembrane region" description="Helical" evidence="1">
    <location>
        <begin position="93"/>
        <end position="111"/>
    </location>
</feature>
<reference evidence="2 3" key="1">
    <citation type="journal article" date="2016" name="Nat. Commun.">
        <title>Thousands of microbial genomes shed light on interconnected biogeochemical processes in an aquifer system.</title>
        <authorList>
            <person name="Anantharaman K."/>
            <person name="Brown C.T."/>
            <person name="Hug L.A."/>
            <person name="Sharon I."/>
            <person name="Castelle C.J."/>
            <person name="Probst A.J."/>
            <person name="Thomas B.C."/>
            <person name="Singh A."/>
            <person name="Wilkins M.J."/>
            <person name="Karaoz U."/>
            <person name="Brodie E.L."/>
            <person name="Williams K.H."/>
            <person name="Hubbard S.S."/>
            <person name="Banfield J.F."/>
        </authorList>
    </citation>
    <scope>NUCLEOTIDE SEQUENCE [LARGE SCALE GENOMIC DNA]</scope>
</reference>
<sequence length="193" mass="21248">MEPSFKVYSAGGCSYCGDSTNGSGYCCGCGSYVGEYECKVTDVETDQELFTVVGDTRGEVIEKACGKLRALKRQRKQQEQGGVSLHIEDPTPILAGLGLIGLLVGLGVALFKSSKGGRASPLTAPFDPEAWAKEQNKLIQEEQDRKHQEILASLPDDNHRKLFEQLWPAYERNLKEAMKRGEQLVKSLPQVRV</sequence>
<dbReference type="Proteomes" id="UP000178385">
    <property type="component" value="Unassembled WGS sequence"/>
</dbReference>
<evidence type="ECO:0000256" key="1">
    <source>
        <dbReference type="SAM" id="Phobius"/>
    </source>
</evidence>
<proteinExistence type="predicted"/>
<keyword evidence="1" id="KW-1133">Transmembrane helix</keyword>
<organism evidence="2 3">
    <name type="scientific">Candidatus Buchananbacteria bacterium RIFCSPHIGHO2_01_FULL_47_11b</name>
    <dbReference type="NCBI Taxonomy" id="1797537"/>
    <lineage>
        <taxon>Bacteria</taxon>
        <taxon>Candidatus Buchananiibacteriota</taxon>
    </lineage>
</organism>